<reference evidence="1 2" key="1">
    <citation type="submission" date="2023-03" db="EMBL/GenBank/DDBJ databases">
        <title>High-quality genome of Scylla paramamosain provides insights in environmental adaptation.</title>
        <authorList>
            <person name="Zhang L."/>
        </authorList>
    </citation>
    <scope>NUCLEOTIDE SEQUENCE [LARGE SCALE GENOMIC DNA]</scope>
    <source>
        <strain evidence="1">LZ_2023a</strain>
        <tissue evidence="1">Muscle</tissue>
    </source>
</reference>
<protein>
    <submittedName>
        <fullName evidence="1">Uncharacterized protein</fullName>
    </submittedName>
</protein>
<evidence type="ECO:0000313" key="2">
    <source>
        <dbReference type="Proteomes" id="UP001487740"/>
    </source>
</evidence>
<accession>A0AAW0U5E6</accession>
<sequence length="112" mass="12434">MLARAIYTDPGRGILTSAAGQRWGEEAERGCGSLLPPPPDSIEGRDHDIKKLMKFAVHRPASQFTSSQRCQPRVNDVNIGNTVLITCLLTVKSLQGEARLRSRIQRHSLTRK</sequence>
<name>A0AAW0U5E6_SCYPA</name>
<dbReference type="EMBL" id="JARAKH010000020">
    <property type="protein sequence ID" value="KAK8393617.1"/>
    <property type="molecule type" value="Genomic_DNA"/>
</dbReference>
<dbReference type="Proteomes" id="UP001487740">
    <property type="component" value="Unassembled WGS sequence"/>
</dbReference>
<keyword evidence="2" id="KW-1185">Reference proteome</keyword>
<proteinExistence type="predicted"/>
<dbReference type="AlphaFoldDB" id="A0AAW0U5E6"/>
<comment type="caution">
    <text evidence="1">The sequence shown here is derived from an EMBL/GenBank/DDBJ whole genome shotgun (WGS) entry which is preliminary data.</text>
</comment>
<gene>
    <name evidence="1" type="ORF">O3P69_006737</name>
</gene>
<organism evidence="1 2">
    <name type="scientific">Scylla paramamosain</name>
    <name type="common">Mud crab</name>
    <dbReference type="NCBI Taxonomy" id="85552"/>
    <lineage>
        <taxon>Eukaryota</taxon>
        <taxon>Metazoa</taxon>
        <taxon>Ecdysozoa</taxon>
        <taxon>Arthropoda</taxon>
        <taxon>Crustacea</taxon>
        <taxon>Multicrustacea</taxon>
        <taxon>Malacostraca</taxon>
        <taxon>Eumalacostraca</taxon>
        <taxon>Eucarida</taxon>
        <taxon>Decapoda</taxon>
        <taxon>Pleocyemata</taxon>
        <taxon>Brachyura</taxon>
        <taxon>Eubrachyura</taxon>
        <taxon>Portunoidea</taxon>
        <taxon>Portunidae</taxon>
        <taxon>Portuninae</taxon>
        <taxon>Scylla</taxon>
    </lineage>
</organism>
<evidence type="ECO:0000313" key="1">
    <source>
        <dbReference type="EMBL" id="KAK8393617.1"/>
    </source>
</evidence>